<dbReference type="Pfam" id="PF07986">
    <property type="entry name" value="TBCC"/>
    <property type="match status" value="1"/>
</dbReference>
<dbReference type="GO" id="GO:0007021">
    <property type="term" value="P:tubulin complex assembly"/>
    <property type="evidence" value="ECO:0007669"/>
    <property type="project" value="TreeGrafter"/>
</dbReference>
<dbReference type="InterPro" id="IPR016098">
    <property type="entry name" value="CAP/MinC_C"/>
</dbReference>
<evidence type="ECO:0000313" key="5">
    <source>
        <dbReference type="Proteomes" id="UP000076842"/>
    </source>
</evidence>
<dbReference type="InterPro" id="IPR027684">
    <property type="entry name" value="TBCC"/>
</dbReference>
<sequence length="273" mass="29258">MALRADLTASLSLLTAYDQRQLDLQLKSLEQQLRDGRAIGKQQGKFSFKRTKPPAKAPTASVPDVPESKAAATDVGFPARPAESSSGHTISSLSDTCITQSHKESNDAADILLSSLDHCLVNLIPAPSSAPPPEYGSIHARALQHTVLLLPQISGSVFLEDCTECLIVVGCHQFRMHSSTNTAVLLNVNSVPIIEHCSGITVGAYPEVLRTDQTGGPGLDSKHDEMQDFNWLHPGRSPNWNPISSEAASNYNERVRSLLQVPRGPIVGGALGL</sequence>
<feature type="region of interest" description="Disordered" evidence="2">
    <location>
        <begin position="40"/>
        <end position="71"/>
    </location>
</feature>
<dbReference type="AlphaFoldDB" id="A0A165I2H4"/>
<dbReference type="STRING" id="1353952.A0A165I2H4"/>
<dbReference type="InterPro" id="IPR017901">
    <property type="entry name" value="C-CAP_CF_C-like"/>
</dbReference>
<reference evidence="4 5" key="1">
    <citation type="journal article" date="2016" name="Mol. Biol. Evol.">
        <title>Comparative Genomics of Early-Diverging Mushroom-Forming Fungi Provides Insights into the Origins of Lignocellulose Decay Capabilities.</title>
        <authorList>
            <person name="Nagy L.G."/>
            <person name="Riley R."/>
            <person name="Tritt A."/>
            <person name="Adam C."/>
            <person name="Daum C."/>
            <person name="Floudas D."/>
            <person name="Sun H."/>
            <person name="Yadav J.S."/>
            <person name="Pangilinan J."/>
            <person name="Larsson K.H."/>
            <person name="Matsuura K."/>
            <person name="Barry K."/>
            <person name="Labutti K."/>
            <person name="Kuo R."/>
            <person name="Ohm R.A."/>
            <person name="Bhattacharya S.S."/>
            <person name="Shirouzu T."/>
            <person name="Yoshinaga Y."/>
            <person name="Martin F.M."/>
            <person name="Grigoriev I.V."/>
            <person name="Hibbett D.S."/>
        </authorList>
    </citation>
    <scope>NUCLEOTIDE SEQUENCE [LARGE SCALE GENOMIC DNA]</scope>
    <source>
        <strain evidence="4 5">HHB12733</strain>
    </source>
</reference>
<organism evidence="4 5">
    <name type="scientific">Calocera cornea HHB12733</name>
    <dbReference type="NCBI Taxonomy" id="1353952"/>
    <lineage>
        <taxon>Eukaryota</taxon>
        <taxon>Fungi</taxon>
        <taxon>Dikarya</taxon>
        <taxon>Basidiomycota</taxon>
        <taxon>Agaricomycotina</taxon>
        <taxon>Dacrymycetes</taxon>
        <taxon>Dacrymycetales</taxon>
        <taxon>Dacrymycetaceae</taxon>
        <taxon>Calocera</taxon>
    </lineage>
</organism>
<dbReference type="Gene3D" id="2.160.20.70">
    <property type="match status" value="1"/>
</dbReference>
<dbReference type="EMBL" id="KV423935">
    <property type="protein sequence ID" value="KZT60051.1"/>
    <property type="molecule type" value="Genomic_DNA"/>
</dbReference>
<name>A0A165I2H4_9BASI</name>
<evidence type="ECO:0000313" key="4">
    <source>
        <dbReference type="EMBL" id="KZT60051.1"/>
    </source>
</evidence>
<dbReference type="GO" id="GO:0005737">
    <property type="term" value="C:cytoplasm"/>
    <property type="evidence" value="ECO:0007669"/>
    <property type="project" value="TreeGrafter"/>
</dbReference>
<protein>
    <submittedName>
        <fullName evidence="4">TBCC-domain-containing protein</fullName>
    </submittedName>
</protein>
<proteinExistence type="inferred from homology"/>
<comment type="similarity">
    <text evidence="1">Belongs to the TBCC family.</text>
</comment>
<dbReference type="InterPro" id="IPR012945">
    <property type="entry name" value="Tubulin-bd_cofactor_C_dom"/>
</dbReference>
<keyword evidence="5" id="KW-1185">Reference proteome</keyword>
<accession>A0A165I2H4</accession>
<feature type="domain" description="C-CAP/cofactor C-like" evidence="3">
    <location>
        <begin position="78"/>
        <end position="231"/>
    </location>
</feature>
<dbReference type="OrthoDB" id="194775at2759"/>
<evidence type="ECO:0000256" key="1">
    <source>
        <dbReference type="ARBA" id="ARBA00008848"/>
    </source>
</evidence>
<dbReference type="PANTHER" id="PTHR15139:SF0">
    <property type="entry name" value="TUBULIN-SPECIFIC CHAPERONE C"/>
    <property type="match status" value="1"/>
</dbReference>
<gene>
    <name evidence="4" type="ORF">CALCODRAFT_507193</name>
</gene>
<evidence type="ECO:0000256" key="2">
    <source>
        <dbReference type="SAM" id="MobiDB-lite"/>
    </source>
</evidence>
<dbReference type="Proteomes" id="UP000076842">
    <property type="component" value="Unassembled WGS sequence"/>
</dbReference>
<evidence type="ECO:0000259" key="3">
    <source>
        <dbReference type="PROSITE" id="PS51329"/>
    </source>
</evidence>
<dbReference type="PROSITE" id="PS51329">
    <property type="entry name" value="C_CAP_COFACTOR_C"/>
    <property type="match status" value="1"/>
</dbReference>
<dbReference type="GO" id="GO:0007023">
    <property type="term" value="P:post-chaperonin tubulin folding pathway"/>
    <property type="evidence" value="ECO:0007669"/>
    <property type="project" value="InterPro"/>
</dbReference>
<dbReference type="InParanoid" id="A0A165I2H4"/>
<dbReference type="PANTHER" id="PTHR15139">
    <property type="entry name" value="TUBULIN FOLDING COFACTOR C"/>
    <property type="match status" value="1"/>
</dbReference>